<accession>A0A8H5BIU8</accession>
<proteinExistence type="predicted"/>
<reference evidence="1 2" key="1">
    <citation type="journal article" date="2020" name="ISME J.">
        <title>Uncovering the hidden diversity of litter-decomposition mechanisms in mushroom-forming fungi.</title>
        <authorList>
            <person name="Floudas D."/>
            <person name="Bentzer J."/>
            <person name="Ahren D."/>
            <person name="Johansson T."/>
            <person name="Persson P."/>
            <person name="Tunlid A."/>
        </authorList>
    </citation>
    <scope>NUCLEOTIDE SEQUENCE [LARGE SCALE GENOMIC DNA]</scope>
    <source>
        <strain evidence="1 2">CBS 101986</strain>
    </source>
</reference>
<evidence type="ECO:0000313" key="2">
    <source>
        <dbReference type="Proteomes" id="UP000567179"/>
    </source>
</evidence>
<protein>
    <submittedName>
        <fullName evidence="1">Uncharacterized protein</fullName>
    </submittedName>
</protein>
<sequence length="54" mass="6380">MSELREVQLNRMKPSIYQTSGALRIFELVCADLFRFVSTRVPPRNRAYVKSEEF</sequence>
<organism evidence="1 2">
    <name type="scientific">Psilocybe cf. subviscida</name>
    <dbReference type="NCBI Taxonomy" id="2480587"/>
    <lineage>
        <taxon>Eukaryota</taxon>
        <taxon>Fungi</taxon>
        <taxon>Dikarya</taxon>
        <taxon>Basidiomycota</taxon>
        <taxon>Agaricomycotina</taxon>
        <taxon>Agaricomycetes</taxon>
        <taxon>Agaricomycetidae</taxon>
        <taxon>Agaricales</taxon>
        <taxon>Agaricineae</taxon>
        <taxon>Strophariaceae</taxon>
        <taxon>Psilocybe</taxon>
    </lineage>
</organism>
<evidence type="ECO:0000313" key="1">
    <source>
        <dbReference type="EMBL" id="KAF5324105.1"/>
    </source>
</evidence>
<gene>
    <name evidence="1" type="ORF">D9619_011388</name>
</gene>
<name>A0A8H5BIU8_9AGAR</name>
<dbReference type="AlphaFoldDB" id="A0A8H5BIU8"/>
<keyword evidence="2" id="KW-1185">Reference proteome</keyword>
<comment type="caution">
    <text evidence="1">The sequence shown here is derived from an EMBL/GenBank/DDBJ whole genome shotgun (WGS) entry which is preliminary data.</text>
</comment>
<dbReference type="EMBL" id="JAACJJ010000016">
    <property type="protein sequence ID" value="KAF5324105.1"/>
    <property type="molecule type" value="Genomic_DNA"/>
</dbReference>
<dbReference type="Proteomes" id="UP000567179">
    <property type="component" value="Unassembled WGS sequence"/>
</dbReference>